<dbReference type="KEGG" id="kaf:KAFR_0F04000"/>
<keyword evidence="3" id="KW-1185">Reference proteome</keyword>
<accession>H2AX95</accession>
<dbReference type="InterPro" id="IPR037521">
    <property type="entry name" value="FLCN/SMCR8_DENN"/>
</dbReference>
<gene>
    <name evidence="2" type="primary">KAFR0F04000</name>
    <name evidence="2" type="ORF">KAFR_0F04000</name>
</gene>
<dbReference type="Pfam" id="PF11704">
    <property type="entry name" value="Folliculin"/>
    <property type="match status" value="1"/>
</dbReference>
<dbReference type="HOGENOM" id="CLU_035854_1_0_1"/>
<dbReference type="GO" id="GO:0005096">
    <property type="term" value="F:GTPase activator activity"/>
    <property type="evidence" value="ECO:0007669"/>
    <property type="project" value="EnsemblFungi"/>
</dbReference>
<dbReference type="GO" id="GO:0071230">
    <property type="term" value="P:cellular response to amino acid stimulus"/>
    <property type="evidence" value="ECO:0007669"/>
    <property type="project" value="EnsemblFungi"/>
</dbReference>
<dbReference type="EMBL" id="HE650826">
    <property type="protein sequence ID" value="CCF58995.1"/>
    <property type="molecule type" value="Genomic_DNA"/>
</dbReference>
<evidence type="ECO:0000259" key="1">
    <source>
        <dbReference type="PROSITE" id="PS51834"/>
    </source>
</evidence>
<dbReference type="OrthoDB" id="5599713at2759"/>
<dbReference type="Proteomes" id="UP000005220">
    <property type="component" value="Chromosome 6"/>
</dbReference>
<dbReference type="GO" id="GO:0005829">
    <property type="term" value="C:cytosol"/>
    <property type="evidence" value="ECO:0007669"/>
    <property type="project" value="TreeGrafter"/>
</dbReference>
<organism evidence="2 3">
    <name type="scientific">Kazachstania africana (strain ATCC 22294 / BCRC 22015 / CBS 2517 / CECT 1963 / NBRC 1671 / NRRL Y-8276)</name>
    <name type="common">Yeast</name>
    <name type="synonym">Kluyveromyces africanus</name>
    <dbReference type="NCBI Taxonomy" id="1071382"/>
    <lineage>
        <taxon>Eukaryota</taxon>
        <taxon>Fungi</taxon>
        <taxon>Dikarya</taxon>
        <taxon>Ascomycota</taxon>
        <taxon>Saccharomycotina</taxon>
        <taxon>Saccharomycetes</taxon>
        <taxon>Saccharomycetales</taxon>
        <taxon>Saccharomycetaceae</taxon>
        <taxon>Kazachstania</taxon>
    </lineage>
</organism>
<dbReference type="RefSeq" id="XP_003958130.1">
    <property type="nucleotide sequence ID" value="XM_003958081.1"/>
</dbReference>
<dbReference type="FunCoup" id="H2AX95">
    <property type="interactions" value="19"/>
</dbReference>
<dbReference type="InParanoid" id="H2AX95"/>
<dbReference type="GeneID" id="13884462"/>
<name>H2AX95_KAZAF</name>
<proteinExistence type="predicted"/>
<dbReference type="InterPro" id="IPR037520">
    <property type="entry name" value="Folliculin/SMCR8_longin"/>
</dbReference>
<dbReference type="PROSITE" id="PS51834">
    <property type="entry name" value="DENN_FLCN_SMCR8"/>
    <property type="match status" value="1"/>
</dbReference>
<evidence type="ECO:0000313" key="3">
    <source>
        <dbReference type="Proteomes" id="UP000005220"/>
    </source>
</evidence>
<dbReference type="InterPro" id="IPR021713">
    <property type="entry name" value="Folliculin"/>
</dbReference>
<dbReference type="PANTHER" id="PTHR31441:SF2">
    <property type="entry name" value="FOLLICULIN"/>
    <property type="match status" value="1"/>
</dbReference>
<feature type="domain" description="UDENN FLCN/SMCR8-type" evidence="1">
    <location>
        <begin position="51"/>
        <end position="243"/>
    </location>
</feature>
<dbReference type="GO" id="GO:1990877">
    <property type="term" value="C:FNIP-folliculin RagC/D GAP"/>
    <property type="evidence" value="ECO:0007669"/>
    <property type="project" value="EnsemblFungi"/>
</dbReference>
<dbReference type="GO" id="GO:0005774">
    <property type="term" value="C:vacuolar membrane"/>
    <property type="evidence" value="ECO:0007669"/>
    <property type="project" value="EnsemblFungi"/>
</dbReference>
<dbReference type="STRING" id="1071382.H2AX95"/>
<dbReference type="GO" id="GO:1904263">
    <property type="term" value="P:positive regulation of TORC1 signaling"/>
    <property type="evidence" value="ECO:0007669"/>
    <property type="project" value="EnsemblFungi"/>
</dbReference>
<protein>
    <recommendedName>
        <fullName evidence="1">UDENN FLCN/SMCR8-type domain-containing protein</fullName>
    </recommendedName>
</protein>
<dbReference type="PANTHER" id="PTHR31441">
    <property type="entry name" value="FOLLICULIN FAMILY MEMBER"/>
    <property type="match status" value="1"/>
</dbReference>
<sequence>MIPITISLAHFCDKHGPISILVTQSNEDKDENSKGDTLLAPNYPTDSFCASCLLEFPNDGVNDVRSMRSIINNRAYVTTQYSTVRYQLLNSIIKKCFSEETMVYDTSSFVFFDSMRGLNLVMGFKLYDENARGNERRYCFILSIDSSDNEKAMSILSKHWDFIISGFHKMIDFIKQSHDKTISSNHKDDTNSSSFTPIVGNYLRSNKSKFGRSLADLTNDKSLFIRMHKWNSYLLSSLTSRRD</sequence>
<dbReference type="eggNOG" id="KOG3715">
    <property type="taxonomic scope" value="Eukaryota"/>
</dbReference>
<evidence type="ECO:0000313" key="2">
    <source>
        <dbReference type="EMBL" id="CCF58995.1"/>
    </source>
</evidence>
<dbReference type="AlphaFoldDB" id="H2AX95"/>
<reference evidence="2 3" key="1">
    <citation type="journal article" date="2011" name="Proc. Natl. Acad. Sci. U.S.A.">
        <title>Evolutionary erosion of yeast sex chromosomes by mating-type switching accidents.</title>
        <authorList>
            <person name="Gordon J.L."/>
            <person name="Armisen D."/>
            <person name="Proux-Wera E."/>
            <person name="Oheigeartaigh S.S."/>
            <person name="Byrne K.P."/>
            <person name="Wolfe K.H."/>
        </authorList>
    </citation>
    <scope>NUCLEOTIDE SEQUENCE [LARGE SCALE GENOMIC DNA]</scope>
    <source>
        <strain evidence="3">ATCC 22294 / BCRC 22015 / CBS 2517 / CECT 1963 / NBRC 1671 / NRRL Y-8276</strain>
    </source>
</reference>